<dbReference type="NCBIfam" id="TIGR02896">
    <property type="entry name" value="spore_III_AF"/>
    <property type="match status" value="1"/>
</dbReference>
<dbReference type="AlphaFoldDB" id="A0A1H3CQX5"/>
<organism evidence="1 2">
    <name type="scientific">Tepidimicrobium xylanilyticum</name>
    <dbReference type="NCBI Taxonomy" id="1123352"/>
    <lineage>
        <taxon>Bacteria</taxon>
        <taxon>Bacillati</taxon>
        <taxon>Bacillota</taxon>
        <taxon>Tissierellia</taxon>
        <taxon>Tissierellales</taxon>
        <taxon>Tepidimicrobiaceae</taxon>
        <taxon>Tepidimicrobium</taxon>
    </lineage>
</organism>
<keyword evidence="2" id="KW-1185">Reference proteome</keyword>
<dbReference type="EMBL" id="FNNG01000013">
    <property type="protein sequence ID" value="SDX56516.1"/>
    <property type="molecule type" value="Genomic_DNA"/>
</dbReference>
<dbReference type="Proteomes" id="UP000198828">
    <property type="component" value="Unassembled WGS sequence"/>
</dbReference>
<dbReference type="RefSeq" id="WP_159428696.1">
    <property type="nucleotide sequence ID" value="NZ_BSYN01000009.1"/>
</dbReference>
<dbReference type="OrthoDB" id="1707801at2"/>
<dbReference type="Pfam" id="PF09581">
    <property type="entry name" value="Spore_III_AF"/>
    <property type="match status" value="1"/>
</dbReference>
<sequence>MWIKDLAILFVFISIVEIILPNENMKRYIDMVTGLLILMVVVSPIIKLIQKDINMDSEILTKPIQQIKVAHKEDPKLLELQGKQAKDVFIAIMEEEIKELLKESTDYAIDKINISICEDEANFGEIKDIEIILKDIRKEEKLKEDLILVGQIEEVRIGNGIEKSMELEELKDNEEIIMSIYENFNIPKNNIKVFLYKEGEKDG</sequence>
<proteinExistence type="predicted"/>
<name>A0A1H3CQX5_9FIRM</name>
<reference evidence="1 2" key="1">
    <citation type="submission" date="2016-10" db="EMBL/GenBank/DDBJ databases">
        <authorList>
            <person name="de Groot N.N."/>
        </authorList>
    </citation>
    <scope>NUCLEOTIDE SEQUENCE [LARGE SCALE GENOMIC DNA]</scope>
    <source>
        <strain evidence="1 2">DSM 23310</strain>
    </source>
</reference>
<protein>
    <submittedName>
        <fullName evidence="1">Stage III sporulation protein AF</fullName>
    </submittedName>
</protein>
<gene>
    <name evidence="1" type="ORF">SAMN05660923_02525</name>
</gene>
<accession>A0A1H3CQX5</accession>
<evidence type="ECO:0000313" key="2">
    <source>
        <dbReference type="Proteomes" id="UP000198828"/>
    </source>
</evidence>
<dbReference type="InterPro" id="IPR014245">
    <property type="entry name" value="Spore_III_AF"/>
</dbReference>
<evidence type="ECO:0000313" key="1">
    <source>
        <dbReference type="EMBL" id="SDX56516.1"/>
    </source>
</evidence>